<organism evidence="1 2">
    <name type="scientific">Marine Group III euryarchaeote CG-Bathy1</name>
    <dbReference type="NCBI Taxonomy" id="1889001"/>
    <lineage>
        <taxon>Archaea</taxon>
        <taxon>Methanobacteriati</taxon>
        <taxon>Thermoplasmatota</taxon>
        <taxon>Thermoplasmata</taxon>
        <taxon>Candidatus Thermoprofundales</taxon>
    </lineage>
</organism>
<proteinExistence type="predicted"/>
<comment type="caution">
    <text evidence="1">The sequence shown here is derived from an EMBL/GenBank/DDBJ whole genome shotgun (WGS) entry which is preliminary data.</text>
</comment>
<evidence type="ECO:0000313" key="1">
    <source>
        <dbReference type="EMBL" id="OIR16607.1"/>
    </source>
</evidence>
<reference evidence="1 2" key="1">
    <citation type="submission" date="2016-08" db="EMBL/GenBank/DDBJ databases">
        <title>New Insights into Marine Group III Euryarchaeota, from dark to light.</title>
        <authorList>
            <person name="Haro-Moreno J.M."/>
            <person name="Rodriguez-Valera F."/>
            <person name="Lopez-Garcia P."/>
            <person name="Moreira D."/>
            <person name="Martin-Cuadrado A.B."/>
        </authorList>
    </citation>
    <scope>NUCLEOTIDE SEQUENCE [LARGE SCALE GENOMIC DNA]</scope>
    <source>
        <strain evidence="1">CG-Bathy1</strain>
    </source>
</reference>
<dbReference type="AlphaFoldDB" id="A0A1J5T6W1"/>
<dbReference type="EMBL" id="MIYU01000012">
    <property type="protein sequence ID" value="OIR16607.1"/>
    <property type="molecule type" value="Genomic_DNA"/>
</dbReference>
<sequence>MITNELSMSGCRLVILSTIRGLVSESKDVESKVENFSPDVIALGISPGELKDLSNWDGEPFDISSMQEIHGLFLYDLVGEDQVRLPPPSFVTAINLGIKTESLDMDEEDFTETFNKISAWQQFKYSRLHQKLRKGGLTATTPESFIMELDEQICSISGYENLEKSRELHMSERLRTICTTNSRVLAIIDFPRVSGLLKALE</sequence>
<dbReference type="Proteomes" id="UP000183815">
    <property type="component" value="Unassembled WGS sequence"/>
</dbReference>
<gene>
    <name evidence="1" type="ORF">BEU04_01325</name>
</gene>
<protein>
    <submittedName>
        <fullName evidence="1">Uncharacterized protein</fullName>
    </submittedName>
</protein>
<accession>A0A1J5T6W1</accession>
<name>A0A1J5T6W1_9ARCH</name>
<evidence type="ECO:0000313" key="2">
    <source>
        <dbReference type="Proteomes" id="UP000183815"/>
    </source>
</evidence>